<sequence>MILGGLMHVVFVDDSKQKGRREAMGNLITLGAVAFAEDKVRPFAEAFNARLDEFDVPREVELKWSPDSKTDWFRKNKKTSIIAPLREAILADALAHGCRVVAAVWDDELAGLGMRNQTAEQWVIRFLFERVEMMLQNEGHRGILVFDKPGGDHRAEDAWLGETADLTSIGTEFVKSEAIVIPVLTAPSHRHPHLQLADLVTGVVTAALAGSKYGMALANMVTPMFHRNYYGGIGGAGLKLYPDSLLNLLHWVFEEERFVRNGMGFALPAPALGRFGENDGLAPS</sequence>
<dbReference type="Proteomes" id="UP001157160">
    <property type="component" value="Unassembled WGS sequence"/>
</dbReference>
<comment type="caution">
    <text evidence="2">The sequence shown here is derived from an EMBL/GenBank/DDBJ whole genome shotgun (WGS) entry which is preliminary data.</text>
</comment>
<evidence type="ECO:0008006" key="5">
    <source>
        <dbReference type="Google" id="ProtNLM"/>
    </source>
</evidence>
<keyword evidence="4" id="KW-1185">Reference proteome</keyword>
<evidence type="ECO:0000313" key="4">
    <source>
        <dbReference type="Proteomes" id="UP001157160"/>
    </source>
</evidence>
<evidence type="ECO:0000313" key="1">
    <source>
        <dbReference type="EMBL" id="GMA26800.1"/>
    </source>
</evidence>
<dbReference type="EMBL" id="BSUL01000001">
    <property type="protein sequence ID" value="GMA29916.1"/>
    <property type="molecule type" value="Genomic_DNA"/>
</dbReference>
<accession>A0AA37UTG6</accession>
<protein>
    <recommendedName>
        <fullName evidence="5">DUF3800 domain-containing protein</fullName>
    </recommendedName>
</protein>
<reference evidence="2" key="2">
    <citation type="submission" date="2023-02" db="EMBL/GenBank/DDBJ databases">
        <authorList>
            <person name="Sun Q."/>
            <person name="Mori K."/>
        </authorList>
    </citation>
    <scope>NUCLEOTIDE SEQUENCE</scope>
    <source>
        <strain evidence="2">NBRC 112289</strain>
    </source>
</reference>
<proteinExistence type="predicted"/>
<evidence type="ECO:0000313" key="3">
    <source>
        <dbReference type="EMBL" id="GMA29955.1"/>
    </source>
</evidence>
<dbReference type="InterPro" id="IPR024524">
    <property type="entry name" value="DUF3800"/>
</dbReference>
<reference evidence="2 4" key="1">
    <citation type="journal article" date="2014" name="Int. J. Syst. Evol. Microbiol.">
        <title>Complete genome sequence of Corynebacterium casei LMG S-19264T (=DSM 44701T), isolated from a smear-ripened cheese.</title>
        <authorList>
            <consortium name="US DOE Joint Genome Institute (JGI-PGF)"/>
            <person name="Walter F."/>
            <person name="Albersmeier A."/>
            <person name="Kalinowski J."/>
            <person name="Ruckert C."/>
        </authorList>
    </citation>
    <scope>NUCLEOTIDE SEQUENCE [LARGE SCALE GENOMIC DNA]</scope>
    <source>
        <strain evidence="2 4">NBRC 112289</strain>
    </source>
</reference>
<dbReference type="Pfam" id="PF12686">
    <property type="entry name" value="DUF3800"/>
    <property type="match status" value="1"/>
</dbReference>
<dbReference type="AlphaFoldDB" id="A0AA37UTG6"/>
<name>A0AA37UTG6_9MICO</name>
<dbReference type="EMBL" id="BSUL01000001">
    <property type="protein sequence ID" value="GMA26800.1"/>
    <property type="molecule type" value="Genomic_DNA"/>
</dbReference>
<gene>
    <name evidence="1" type="ORF">GCM10025874_00530</name>
    <name evidence="2" type="ORF">GCM10025874_31690</name>
    <name evidence="3" type="ORF">GCM10025874_32080</name>
</gene>
<dbReference type="EMBL" id="BSUL01000002">
    <property type="protein sequence ID" value="GMA29955.1"/>
    <property type="molecule type" value="Genomic_DNA"/>
</dbReference>
<evidence type="ECO:0000313" key="2">
    <source>
        <dbReference type="EMBL" id="GMA29916.1"/>
    </source>
</evidence>
<organism evidence="2 4">
    <name type="scientific">Arenivirga flava</name>
    <dbReference type="NCBI Taxonomy" id="1930060"/>
    <lineage>
        <taxon>Bacteria</taxon>
        <taxon>Bacillati</taxon>
        <taxon>Actinomycetota</taxon>
        <taxon>Actinomycetes</taxon>
        <taxon>Micrococcales</taxon>
        <taxon>Microbacteriaceae</taxon>
        <taxon>Arenivirga</taxon>
    </lineage>
</organism>